<evidence type="ECO:0000256" key="3">
    <source>
        <dbReference type="ARBA" id="ARBA00023080"/>
    </source>
</evidence>
<organism evidence="7 8">
    <name type="scientific">Acetobacterium bakii</name>
    <dbReference type="NCBI Taxonomy" id="52689"/>
    <lineage>
        <taxon>Bacteria</taxon>
        <taxon>Bacillati</taxon>
        <taxon>Bacillota</taxon>
        <taxon>Clostridia</taxon>
        <taxon>Eubacteriales</taxon>
        <taxon>Eubacteriaceae</taxon>
        <taxon>Acetobacterium</taxon>
    </lineage>
</organism>
<dbReference type="CDD" id="cd07557">
    <property type="entry name" value="trimeric_dUTPase"/>
    <property type="match status" value="1"/>
</dbReference>
<dbReference type="AlphaFoldDB" id="A0A0L6TZG2"/>
<dbReference type="PATRIC" id="fig|52689.4.peg.1365"/>
<dbReference type="RefSeq" id="WP_050740395.1">
    <property type="nucleotide sequence ID" value="NZ_LGYO01000026.1"/>
</dbReference>
<feature type="binding site" evidence="5">
    <location>
        <position position="79"/>
    </location>
    <ligand>
        <name>substrate</name>
    </ligand>
</feature>
<keyword evidence="5" id="KW-0479">Metal-binding</keyword>
<protein>
    <recommendedName>
        <fullName evidence="5">Deoxyuridine 5'-triphosphate nucleotidohydrolase</fullName>
        <shortName evidence="5">dUTPase</shortName>
        <ecNumber evidence="5">3.6.1.23</ecNumber>
    </recommendedName>
    <alternativeName>
        <fullName evidence="5">dUTP pyrophosphatase</fullName>
    </alternativeName>
</protein>
<dbReference type="GO" id="GO:0006226">
    <property type="term" value="P:dUMP biosynthetic process"/>
    <property type="evidence" value="ECO:0007669"/>
    <property type="project" value="UniProtKB-UniRule"/>
</dbReference>
<dbReference type="GO" id="GO:0000287">
    <property type="term" value="F:magnesium ion binding"/>
    <property type="evidence" value="ECO:0007669"/>
    <property type="project" value="UniProtKB-UniRule"/>
</dbReference>
<dbReference type="Proteomes" id="UP000036873">
    <property type="component" value="Unassembled WGS sequence"/>
</dbReference>
<dbReference type="Pfam" id="PF00692">
    <property type="entry name" value="dUTPase"/>
    <property type="match status" value="1"/>
</dbReference>
<evidence type="ECO:0000256" key="4">
    <source>
        <dbReference type="ARBA" id="ARBA00047686"/>
    </source>
</evidence>
<dbReference type="InterPro" id="IPR036157">
    <property type="entry name" value="dUTPase-like_sf"/>
</dbReference>
<dbReference type="HAMAP" id="MF_00116">
    <property type="entry name" value="dUTPase_bact"/>
    <property type="match status" value="1"/>
</dbReference>
<reference evidence="8" key="1">
    <citation type="submission" date="2015-07" db="EMBL/GenBank/DDBJ databases">
        <title>Draft genome sequence of Acetobacterium bakii DSM 8293, a potential psychrophilic chemical producer through syngas fermentation.</title>
        <authorList>
            <person name="Song Y."/>
            <person name="Hwang S."/>
            <person name="Cho B.-K."/>
        </authorList>
    </citation>
    <scope>NUCLEOTIDE SEQUENCE [LARGE SCALE GENOMIC DNA]</scope>
    <source>
        <strain evidence="8">DSM 8239</strain>
    </source>
</reference>
<dbReference type="InterPro" id="IPR033704">
    <property type="entry name" value="dUTPase_trimeric"/>
</dbReference>
<dbReference type="EMBL" id="LGYO01000026">
    <property type="protein sequence ID" value="KNZ41661.1"/>
    <property type="molecule type" value="Genomic_DNA"/>
</dbReference>
<dbReference type="Gene3D" id="2.70.40.10">
    <property type="match status" value="1"/>
</dbReference>
<accession>A0A0L6TZG2</accession>
<feature type="binding site" evidence="5">
    <location>
        <begin position="66"/>
        <end position="68"/>
    </location>
    <ligand>
        <name>substrate</name>
    </ligand>
</feature>
<evidence type="ECO:0000313" key="7">
    <source>
        <dbReference type="EMBL" id="KNZ41661.1"/>
    </source>
</evidence>
<name>A0A0L6TZG2_9FIRM</name>
<feature type="binding site" evidence="5">
    <location>
        <begin position="83"/>
        <end position="85"/>
    </location>
    <ligand>
        <name>substrate</name>
    </ligand>
</feature>
<comment type="caution">
    <text evidence="5">Lacks conserved residue(s) required for the propagation of feature annotation.</text>
</comment>
<evidence type="ECO:0000256" key="2">
    <source>
        <dbReference type="ARBA" id="ARBA00022801"/>
    </source>
</evidence>
<comment type="caution">
    <text evidence="7">The sequence shown here is derived from an EMBL/GenBank/DDBJ whole genome shotgun (WGS) entry which is preliminary data.</text>
</comment>
<comment type="function">
    <text evidence="5">This enzyme is involved in nucleotide metabolism: it produces dUMP, the immediate precursor of thymidine nucleotides and it decreases the intracellular concentration of dUTP so that uracil cannot be incorporated into DNA.</text>
</comment>
<dbReference type="NCBIfam" id="TIGR00576">
    <property type="entry name" value="dut"/>
    <property type="match status" value="1"/>
</dbReference>
<comment type="cofactor">
    <cofactor evidence="5">
        <name>Mg(2+)</name>
        <dbReference type="ChEBI" id="CHEBI:18420"/>
    </cofactor>
</comment>
<dbReference type="GO" id="GO:0004170">
    <property type="term" value="F:dUTP diphosphatase activity"/>
    <property type="evidence" value="ECO:0007669"/>
    <property type="project" value="UniProtKB-UniRule"/>
</dbReference>
<keyword evidence="2 5" id="KW-0378">Hydrolase</keyword>
<dbReference type="SUPFAM" id="SSF51283">
    <property type="entry name" value="dUTPase-like"/>
    <property type="match status" value="1"/>
</dbReference>
<keyword evidence="5" id="KW-0460">Magnesium</keyword>
<feature type="domain" description="dUTPase-like" evidence="6">
    <location>
        <begin position="13"/>
        <end position="148"/>
    </location>
</feature>
<evidence type="ECO:0000256" key="1">
    <source>
        <dbReference type="ARBA" id="ARBA00006581"/>
    </source>
</evidence>
<dbReference type="InterPro" id="IPR029054">
    <property type="entry name" value="dUTPase-like"/>
</dbReference>
<dbReference type="PANTHER" id="PTHR11241">
    <property type="entry name" value="DEOXYURIDINE 5'-TRIPHOSPHATE NUCLEOTIDOHYDROLASE"/>
    <property type="match status" value="1"/>
</dbReference>
<dbReference type="InterPro" id="IPR008181">
    <property type="entry name" value="dUTPase"/>
</dbReference>
<comment type="pathway">
    <text evidence="5">Pyrimidine metabolism; dUMP biosynthesis; dUMP from dCTP (dUTP route): step 2/2.</text>
</comment>
<evidence type="ECO:0000259" key="6">
    <source>
        <dbReference type="Pfam" id="PF00692"/>
    </source>
</evidence>
<proteinExistence type="inferred from homology"/>
<comment type="catalytic activity">
    <reaction evidence="4 5">
        <text>dUTP + H2O = dUMP + diphosphate + H(+)</text>
        <dbReference type="Rhea" id="RHEA:10248"/>
        <dbReference type="ChEBI" id="CHEBI:15377"/>
        <dbReference type="ChEBI" id="CHEBI:15378"/>
        <dbReference type="ChEBI" id="CHEBI:33019"/>
        <dbReference type="ChEBI" id="CHEBI:61555"/>
        <dbReference type="ChEBI" id="CHEBI:246422"/>
        <dbReference type="EC" id="3.6.1.23"/>
    </reaction>
</comment>
<gene>
    <name evidence="5" type="primary">dut</name>
    <name evidence="7" type="ORF">AKG39_10725</name>
</gene>
<evidence type="ECO:0000313" key="8">
    <source>
        <dbReference type="Proteomes" id="UP000036873"/>
    </source>
</evidence>
<comment type="similarity">
    <text evidence="1 5">Belongs to the dUTPase family.</text>
</comment>
<dbReference type="PANTHER" id="PTHR11241:SF0">
    <property type="entry name" value="DEOXYURIDINE 5'-TRIPHOSPHATE NUCLEOTIDOHYDROLASE"/>
    <property type="match status" value="1"/>
</dbReference>
<dbReference type="NCBIfam" id="NF001862">
    <property type="entry name" value="PRK00601.1"/>
    <property type="match status" value="1"/>
</dbReference>
<dbReference type="EC" id="3.6.1.23" evidence="5"/>
<sequence>MEKGLVKIFNASESPLPEYQTPGSAGLDLRANITESLVMLPHRIYQIPTGIYLEIPLGVEAQIRARSGLALKNGLSLVNGIGTIDSDYRGEIKLIMIILLDRPYQLQPGERIAQMIFSEYLKVDFIEVNSAAELSESNRGTGGFGHSGK</sequence>
<keyword evidence="3 5" id="KW-0546">Nucleotide metabolism</keyword>
<dbReference type="OrthoDB" id="9809956at2"/>
<dbReference type="UniPathway" id="UPA00610">
    <property type="reaction ID" value="UER00666"/>
</dbReference>
<keyword evidence="8" id="KW-1185">Reference proteome</keyword>
<dbReference type="GO" id="GO:0046081">
    <property type="term" value="P:dUTP catabolic process"/>
    <property type="evidence" value="ECO:0007669"/>
    <property type="project" value="InterPro"/>
</dbReference>
<evidence type="ECO:0000256" key="5">
    <source>
        <dbReference type="HAMAP-Rule" id="MF_00116"/>
    </source>
</evidence>
<dbReference type="STRING" id="52689.AKG39_10725"/>